<dbReference type="SUPFAM" id="SSF81901">
    <property type="entry name" value="HCP-like"/>
    <property type="match status" value="1"/>
</dbReference>
<evidence type="ECO:0000313" key="4">
    <source>
        <dbReference type="Proteomes" id="UP000256388"/>
    </source>
</evidence>
<dbReference type="GO" id="GO:0003676">
    <property type="term" value="F:nucleic acid binding"/>
    <property type="evidence" value="ECO:0007669"/>
    <property type="project" value="InterPro"/>
</dbReference>
<dbReference type="Gene3D" id="1.25.40.10">
    <property type="entry name" value="Tetratricopeptide repeat domain"/>
    <property type="match status" value="1"/>
</dbReference>
<dbReference type="AlphaFoldDB" id="A0A347ZT99"/>
<dbReference type="Proteomes" id="UP000256388">
    <property type="component" value="Unassembled WGS sequence"/>
</dbReference>
<dbReference type="OrthoDB" id="9790530at2"/>
<keyword evidence="4" id="KW-1185">Reference proteome</keyword>
<dbReference type="Gene3D" id="3.30.420.10">
    <property type="entry name" value="Ribonuclease H-like superfamily/Ribonuclease H"/>
    <property type="match status" value="1"/>
</dbReference>
<dbReference type="PANTHER" id="PTHR38462:SF1">
    <property type="entry name" value="YPRB RIBONUCLEASE H-LIKE DOMAIN-CONTAINING PROTEIN"/>
    <property type="match status" value="1"/>
</dbReference>
<keyword evidence="1" id="KW-0175">Coiled coil</keyword>
<dbReference type="InterPro" id="IPR036397">
    <property type="entry name" value="RNaseH_sf"/>
</dbReference>
<evidence type="ECO:0000256" key="1">
    <source>
        <dbReference type="SAM" id="Coils"/>
    </source>
</evidence>
<dbReference type="InterPro" id="IPR038720">
    <property type="entry name" value="YprB_RNase_H-like_dom"/>
</dbReference>
<accession>A0A347ZT99</accession>
<feature type="coiled-coil region" evidence="1">
    <location>
        <begin position="368"/>
        <end position="402"/>
    </location>
</feature>
<proteinExistence type="predicted"/>
<feature type="domain" description="YprB ribonuclease H-like" evidence="2">
    <location>
        <begin position="90"/>
        <end position="260"/>
    </location>
</feature>
<dbReference type="Pfam" id="PF13482">
    <property type="entry name" value="RNase_H_2"/>
    <property type="match status" value="1"/>
</dbReference>
<evidence type="ECO:0000313" key="3">
    <source>
        <dbReference type="EMBL" id="REG10895.1"/>
    </source>
</evidence>
<reference evidence="3 4" key="1">
    <citation type="submission" date="2018-08" db="EMBL/GenBank/DDBJ databases">
        <title>Genomic Encyclopedia of Type Strains, Phase IV (KMG-IV): sequencing the most valuable type-strain genomes for metagenomic binning, comparative biology and taxonomic classification.</title>
        <authorList>
            <person name="Goeker M."/>
        </authorList>
    </citation>
    <scope>NUCLEOTIDE SEQUENCE [LARGE SCALE GENOMIC DNA]</scope>
    <source>
        <strain evidence="3 4">DSM 23923</strain>
    </source>
</reference>
<comment type="caution">
    <text evidence="3">The sequence shown here is derived from an EMBL/GenBank/DDBJ whole genome shotgun (WGS) entry which is preliminary data.</text>
</comment>
<evidence type="ECO:0000259" key="2">
    <source>
        <dbReference type="Pfam" id="PF13482"/>
    </source>
</evidence>
<dbReference type="PANTHER" id="PTHR38462">
    <property type="entry name" value="EXONUCLEASE-LIKE PROTEIN"/>
    <property type="match status" value="1"/>
</dbReference>
<protein>
    <recommendedName>
        <fullName evidence="2">YprB ribonuclease H-like domain-containing protein</fullName>
    </recommendedName>
</protein>
<name>A0A347ZT99_9CHLR</name>
<dbReference type="InterPro" id="IPR011990">
    <property type="entry name" value="TPR-like_helical_dom_sf"/>
</dbReference>
<dbReference type="EMBL" id="QUMS01000001">
    <property type="protein sequence ID" value="REG10895.1"/>
    <property type="molecule type" value="Genomic_DNA"/>
</dbReference>
<gene>
    <name evidence="3" type="ORF">DFR64_0763</name>
</gene>
<organism evidence="3 4">
    <name type="scientific">Pelolinea submarina</name>
    <dbReference type="NCBI Taxonomy" id="913107"/>
    <lineage>
        <taxon>Bacteria</taxon>
        <taxon>Bacillati</taxon>
        <taxon>Chloroflexota</taxon>
        <taxon>Anaerolineae</taxon>
        <taxon>Anaerolineales</taxon>
        <taxon>Anaerolineaceae</taxon>
        <taxon>Pelolinea</taxon>
    </lineage>
</organism>
<dbReference type="SUPFAM" id="SSF53098">
    <property type="entry name" value="Ribonuclease H-like"/>
    <property type="match status" value="1"/>
</dbReference>
<dbReference type="RefSeq" id="WP_158675054.1">
    <property type="nucleotide sequence ID" value="NZ_AP018437.1"/>
</dbReference>
<sequence>MSDLLDQLKALGLKVEKAADIQAPEEKPPTLDQIIHGRWFHDASKGVFIVEKDIPLGAAHGRIVLNPPEEFNTLSRFVEIQPDNHIGSLLFIDTETSSLSSGTGSLVFMVGLAYFTQDSLKVIQLFMDSPKDELEFLAYLDSILANFNTFVSYNGKSFDIPMLKSRFIMNRLPVQFGTYQHIDLLHIARRIWKLRLESRKLGDIEREILDYQRGSAEIPGWLVPQIYFDYLESADATPLDGVFYHNEIDVVSLAALFIHINQLLLNQLSENERDSRDTVSVALSLSKLGIWDLSEAFFKDGLEKGLPRDIQNEAARNFANSLKHQGRWEDAVEYWCSAAENNDYLACVELAKYYEHRKRTCETALQWAQQAERIAVEQQMNLEDINHRLKRLIEKCEKNNER</sequence>
<dbReference type="InterPro" id="IPR012337">
    <property type="entry name" value="RNaseH-like_sf"/>
</dbReference>